<reference evidence="2" key="1">
    <citation type="journal article" date="2021" name="Open Biol.">
        <title>Shared evolutionary footprints suggest mitochondrial oxidative damage underlies multiple complex I losses in fungi.</title>
        <authorList>
            <person name="Schikora-Tamarit M.A."/>
            <person name="Marcet-Houben M."/>
            <person name="Nosek J."/>
            <person name="Gabaldon T."/>
        </authorList>
    </citation>
    <scope>NUCLEOTIDE SEQUENCE</scope>
    <source>
        <strain evidence="2">CBS6341</strain>
    </source>
</reference>
<evidence type="ECO:0000313" key="3">
    <source>
        <dbReference type="Proteomes" id="UP000769528"/>
    </source>
</evidence>
<feature type="region of interest" description="Disordered" evidence="1">
    <location>
        <begin position="1"/>
        <end position="27"/>
    </location>
</feature>
<gene>
    <name evidence="2" type="ORF">WICMUC_001846</name>
</gene>
<dbReference type="Proteomes" id="UP000769528">
    <property type="component" value="Unassembled WGS sequence"/>
</dbReference>
<organism evidence="2 3">
    <name type="scientific">Wickerhamomyces mucosus</name>
    <dbReference type="NCBI Taxonomy" id="1378264"/>
    <lineage>
        <taxon>Eukaryota</taxon>
        <taxon>Fungi</taxon>
        <taxon>Dikarya</taxon>
        <taxon>Ascomycota</taxon>
        <taxon>Saccharomycotina</taxon>
        <taxon>Saccharomycetes</taxon>
        <taxon>Phaffomycetales</taxon>
        <taxon>Wickerhamomycetaceae</taxon>
        <taxon>Wickerhamomyces</taxon>
    </lineage>
</organism>
<keyword evidence="3" id="KW-1185">Reference proteome</keyword>
<dbReference type="EMBL" id="JAEUBF010000550">
    <property type="protein sequence ID" value="KAH3677091.1"/>
    <property type="molecule type" value="Genomic_DNA"/>
</dbReference>
<evidence type="ECO:0000313" key="2">
    <source>
        <dbReference type="EMBL" id="KAH3677091.1"/>
    </source>
</evidence>
<sequence>MISGIGSLTLSSSNSCNSSGKLNNSSSSKLASFEVAIGNNKYGKILTSKFSSINSSCDVISNKEFLIVEATPSLLILESYFSVNTKILEIGTTPS</sequence>
<reference evidence="2" key="2">
    <citation type="submission" date="2021-01" db="EMBL/GenBank/DDBJ databases">
        <authorList>
            <person name="Schikora-Tamarit M.A."/>
        </authorList>
    </citation>
    <scope>NUCLEOTIDE SEQUENCE</scope>
    <source>
        <strain evidence="2">CBS6341</strain>
    </source>
</reference>
<proteinExistence type="predicted"/>
<evidence type="ECO:0000256" key="1">
    <source>
        <dbReference type="SAM" id="MobiDB-lite"/>
    </source>
</evidence>
<protein>
    <submittedName>
        <fullName evidence="2">Uncharacterized protein</fullName>
    </submittedName>
</protein>
<accession>A0A9P8TG30</accession>
<comment type="caution">
    <text evidence="2">The sequence shown here is derived from an EMBL/GenBank/DDBJ whole genome shotgun (WGS) entry which is preliminary data.</text>
</comment>
<name>A0A9P8TG30_9ASCO</name>
<dbReference type="AlphaFoldDB" id="A0A9P8TG30"/>